<reference evidence="1 2" key="1">
    <citation type="journal article" date="2024" name="Plant Biotechnol. J.">
        <title>Genome and CRISPR/Cas9 system of a widespread forest tree (Populus alba) in the world.</title>
        <authorList>
            <person name="Liu Y.J."/>
            <person name="Jiang P.F."/>
            <person name="Han X.M."/>
            <person name="Li X.Y."/>
            <person name="Wang H.M."/>
            <person name="Wang Y.J."/>
            <person name="Wang X.X."/>
            <person name="Zeng Q.Y."/>
        </authorList>
    </citation>
    <scope>NUCLEOTIDE SEQUENCE [LARGE SCALE GENOMIC DNA]</scope>
    <source>
        <strain evidence="2">cv. PAL-ZL1</strain>
    </source>
</reference>
<accession>A0ACC4BVF8</accession>
<organism evidence="1 2">
    <name type="scientific">Populus alba</name>
    <name type="common">White poplar</name>
    <dbReference type="NCBI Taxonomy" id="43335"/>
    <lineage>
        <taxon>Eukaryota</taxon>
        <taxon>Viridiplantae</taxon>
        <taxon>Streptophyta</taxon>
        <taxon>Embryophyta</taxon>
        <taxon>Tracheophyta</taxon>
        <taxon>Spermatophyta</taxon>
        <taxon>Magnoliopsida</taxon>
        <taxon>eudicotyledons</taxon>
        <taxon>Gunneridae</taxon>
        <taxon>Pentapetalae</taxon>
        <taxon>rosids</taxon>
        <taxon>fabids</taxon>
        <taxon>Malpighiales</taxon>
        <taxon>Salicaceae</taxon>
        <taxon>Saliceae</taxon>
        <taxon>Populus</taxon>
    </lineage>
</organism>
<proteinExistence type="predicted"/>
<name>A0ACC4BVF8_POPAL</name>
<gene>
    <name evidence="1" type="ORF">D5086_016308</name>
</gene>
<dbReference type="EMBL" id="RCHU02000008">
    <property type="protein sequence ID" value="KAL3581976.1"/>
    <property type="molecule type" value="Genomic_DNA"/>
</dbReference>
<comment type="caution">
    <text evidence="1">The sequence shown here is derived from an EMBL/GenBank/DDBJ whole genome shotgun (WGS) entry which is preliminary data.</text>
</comment>
<evidence type="ECO:0000313" key="2">
    <source>
        <dbReference type="Proteomes" id="UP000309997"/>
    </source>
</evidence>
<evidence type="ECO:0000313" key="1">
    <source>
        <dbReference type="EMBL" id="KAL3581976.1"/>
    </source>
</evidence>
<protein>
    <submittedName>
        <fullName evidence="1">Uncharacterized protein</fullName>
    </submittedName>
</protein>
<dbReference type="Proteomes" id="UP000309997">
    <property type="component" value="Unassembled WGS sequence"/>
</dbReference>
<sequence>MNKSFPLLCFKELLMGFVSGRCVVIGEEVGLTSLTPPYLAPTTTGDVILKGVNYASSASGILNDTERFFGGRINLDAQIDNFANTRQDIIASIGAPATLSLLKMSLFEVVIGSNDFISNYLTPVVSAVNQKVVPPDVFVDTVVARFRLQLTRLYNLGARKIFVANVGPIGCIPYQRDTNPAAGDNCVSSSNQIAQLYNTELRSLITELGANLEGSNFVYADVYRIVNDILQNYRSYGFENANASCCYAAGHFGGLIPCGPPSKVCSDRSKYLFWDPYHPSDAANVIIAKRLLDGDSNDISPLNIRRLATI</sequence>
<keyword evidence="2" id="KW-1185">Reference proteome</keyword>